<evidence type="ECO:0000313" key="4">
    <source>
        <dbReference type="Proteomes" id="UP000244677"/>
    </source>
</evidence>
<name>A0A2S1LJ70_9FLAO</name>
<dbReference type="PANTHER" id="PTHR13847:SF289">
    <property type="entry name" value="GLYCINE OXIDASE"/>
    <property type="match status" value="1"/>
</dbReference>
<dbReference type="InterPro" id="IPR036188">
    <property type="entry name" value="FAD/NAD-bd_sf"/>
</dbReference>
<dbReference type="PANTHER" id="PTHR13847">
    <property type="entry name" value="SARCOSINE DEHYDROGENASE-RELATED"/>
    <property type="match status" value="1"/>
</dbReference>
<dbReference type="OrthoDB" id="214253at2"/>
<gene>
    <name evidence="3" type="ORF">FK004_00575</name>
</gene>
<keyword evidence="4" id="KW-1185">Reference proteome</keyword>
<dbReference type="GO" id="GO:0016491">
    <property type="term" value="F:oxidoreductase activity"/>
    <property type="evidence" value="ECO:0007669"/>
    <property type="project" value="UniProtKB-KW"/>
</dbReference>
<dbReference type="Proteomes" id="UP000244677">
    <property type="component" value="Chromosome"/>
</dbReference>
<protein>
    <submittedName>
        <fullName evidence="3">FAD-dependent oxidoreductase</fullName>
    </submittedName>
</protein>
<evidence type="ECO:0000256" key="1">
    <source>
        <dbReference type="ARBA" id="ARBA00023002"/>
    </source>
</evidence>
<dbReference type="Gene3D" id="3.50.50.60">
    <property type="entry name" value="FAD/NAD(P)-binding domain"/>
    <property type="match status" value="1"/>
</dbReference>
<dbReference type="InterPro" id="IPR006076">
    <property type="entry name" value="FAD-dep_OxRdtase"/>
</dbReference>
<dbReference type="Pfam" id="PF01266">
    <property type="entry name" value="DAO"/>
    <property type="match status" value="1"/>
</dbReference>
<feature type="domain" description="FAD dependent oxidoreductase" evidence="2">
    <location>
        <begin position="3"/>
        <end position="325"/>
    </location>
</feature>
<dbReference type="Gene3D" id="3.30.9.10">
    <property type="entry name" value="D-Amino Acid Oxidase, subunit A, domain 2"/>
    <property type="match status" value="1"/>
</dbReference>
<dbReference type="EMBL" id="CP020919">
    <property type="protein sequence ID" value="AWG23822.1"/>
    <property type="molecule type" value="Genomic_DNA"/>
</dbReference>
<dbReference type="GO" id="GO:0005737">
    <property type="term" value="C:cytoplasm"/>
    <property type="evidence" value="ECO:0007669"/>
    <property type="project" value="TreeGrafter"/>
</dbReference>
<keyword evidence="1" id="KW-0560">Oxidoreductase</keyword>
<sequence length="346" mass="39213">MIDYIIVGSGLAGISFAETALQQGMKVLVFDNDSQTSTRIAGGIYNPVILKRFSGLAQAQGQIALLKEFYARLEEKLGLKLDYKMPVLRKFASIEEQNNWFVAADKITLAPFLSTKFVTFKYHGIDSPYDYGKVLQTGYVDTSVLFEGYQHYLEKQGWLVRDTFDYSDIELTDEGVTYKDIKARKIVFAEGFGLHSNPFFNDLPLDGTKGELLIIKAPELKLDAIVNASIFILPLGNDHYKVGATYEWYDKTNTVTEKGKVELLEKIQETLTCDFEIIAHLAGIRPTVKDRKAMLGTHPDYSNLHILNGLGTRGVMLGPYMARILWEHIEKGVPLEREIDIRRYYK</sequence>
<organism evidence="3 4">
    <name type="scientific">Flavobacterium kingsejongi</name>
    <dbReference type="NCBI Taxonomy" id="1678728"/>
    <lineage>
        <taxon>Bacteria</taxon>
        <taxon>Pseudomonadati</taxon>
        <taxon>Bacteroidota</taxon>
        <taxon>Flavobacteriia</taxon>
        <taxon>Flavobacteriales</taxon>
        <taxon>Flavobacteriaceae</taxon>
        <taxon>Flavobacterium</taxon>
    </lineage>
</organism>
<evidence type="ECO:0000313" key="3">
    <source>
        <dbReference type="EMBL" id="AWG23822.1"/>
    </source>
</evidence>
<evidence type="ECO:0000259" key="2">
    <source>
        <dbReference type="Pfam" id="PF01266"/>
    </source>
</evidence>
<dbReference type="RefSeq" id="WP_108735494.1">
    <property type="nucleotide sequence ID" value="NZ_CP020919.1"/>
</dbReference>
<dbReference type="SUPFAM" id="SSF54373">
    <property type="entry name" value="FAD-linked reductases, C-terminal domain"/>
    <property type="match status" value="1"/>
</dbReference>
<dbReference type="SUPFAM" id="SSF51971">
    <property type="entry name" value="Nucleotide-binding domain"/>
    <property type="match status" value="1"/>
</dbReference>
<dbReference type="AlphaFoldDB" id="A0A2S1LJ70"/>
<accession>A0A2S1LJ70</accession>
<reference evidence="3 4" key="1">
    <citation type="submission" date="2017-04" db="EMBL/GenBank/DDBJ databases">
        <title>Complete genome sequence of Flavobacterium kingsejong AJ004.</title>
        <authorList>
            <person name="Lee P.C."/>
        </authorList>
    </citation>
    <scope>NUCLEOTIDE SEQUENCE [LARGE SCALE GENOMIC DNA]</scope>
    <source>
        <strain evidence="3 4">AJ004</strain>
    </source>
</reference>
<proteinExistence type="predicted"/>
<dbReference type="KEGG" id="fki:FK004_00575"/>